<keyword evidence="2" id="KW-1185">Reference proteome</keyword>
<protein>
    <submittedName>
        <fullName evidence="1">Uncharacterized protein</fullName>
    </submittedName>
</protein>
<reference evidence="1 2" key="1">
    <citation type="submission" date="2017-02" db="EMBL/GenBank/DDBJ databases">
        <authorList>
            <person name="Peterson S.W."/>
        </authorList>
    </citation>
    <scope>NUCLEOTIDE SEQUENCE [LARGE SCALE GENOMIC DNA]</scope>
    <source>
        <strain evidence="1 2">ATCC BAA-1030</strain>
    </source>
</reference>
<evidence type="ECO:0000313" key="2">
    <source>
        <dbReference type="Proteomes" id="UP000190328"/>
    </source>
</evidence>
<dbReference type="STRING" id="263852.SAMN02745116_00518"/>
<gene>
    <name evidence="1" type="ORF">SAMN02745116_00518</name>
</gene>
<name>A0A1T4L369_9ENTE</name>
<dbReference type="Proteomes" id="UP000190328">
    <property type="component" value="Unassembled WGS sequence"/>
</dbReference>
<accession>A0A1T4L369</accession>
<sequence>MLRTLRRGAVETDKEHLPKYRGRHIEVLGQLGILVGLRKFCEVLFFGKEQKRSEEK</sequence>
<dbReference type="AlphaFoldDB" id="A0A1T4L369"/>
<proteinExistence type="predicted"/>
<dbReference type="EMBL" id="FUXI01000004">
    <property type="protein sequence ID" value="SJZ49192.1"/>
    <property type="molecule type" value="Genomic_DNA"/>
</dbReference>
<evidence type="ECO:0000313" key="1">
    <source>
        <dbReference type="EMBL" id="SJZ49192.1"/>
    </source>
</evidence>
<organism evidence="1 2">
    <name type="scientific">Pilibacter termitis</name>
    <dbReference type="NCBI Taxonomy" id="263852"/>
    <lineage>
        <taxon>Bacteria</taxon>
        <taxon>Bacillati</taxon>
        <taxon>Bacillota</taxon>
        <taxon>Bacilli</taxon>
        <taxon>Lactobacillales</taxon>
        <taxon>Enterococcaceae</taxon>
        <taxon>Pilibacter</taxon>
    </lineage>
</organism>